<dbReference type="RefSeq" id="WP_109614142.1">
    <property type="nucleotide sequence ID" value="NZ_QGGG01000014.1"/>
</dbReference>
<proteinExistence type="predicted"/>
<dbReference type="Proteomes" id="UP000245396">
    <property type="component" value="Unassembled WGS sequence"/>
</dbReference>
<accession>A0A316C0C1</accession>
<dbReference type="AlphaFoldDB" id="A0A316C0C1"/>
<gene>
    <name evidence="1" type="ORF">C7441_114129</name>
</gene>
<sequence>MRVYLAFGAAVAVIAALSFSHWQAYRAGRAVEQAVFTQQIVKENTDAANTAEKWRDALRRCNDAGGMYDFAAGACDR</sequence>
<name>A0A316C0C1_PSESE</name>
<evidence type="ECO:0000313" key="1">
    <source>
        <dbReference type="EMBL" id="PWJ79851.1"/>
    </source>
</evidence>
<evidence type="ECO:0000313" key="2">
    <source>
        <dbReference type="Proteomes" id="UP000245396"/>
    </source>
</evidence>
<dbReference type="EMBL" id="QGGG01000014">
    <property type="protein sequence ID" value="PWJ79851.1"/>
    <property type="molecule type" value="Genomic_DNA"/>
</dbReference>
<keyword evidence="2" id="KW-1185">Reference proteome</keyword>
<reference evidence="1 2" key="1">
    <citation type="submission" date="2018-05" db="EMBL/GenBank/DDBJ databases">
        <title>Genomic Encyclopedia of Type Strains, Phase IV (KMG-IV): sequencing the most valuable type-strain genomes for metagenomic binning, comparative biology and taxonomic classification.</title>
        <authorList>
            <person name="Goeker M."/>
        </authorList>
    </citation>
    <scope>NUCLEOTIDE SEQUENCE [LARGE SCALE GENOMIC DNA]</scope>
    <source>
        <strain evidence="1 2">DSM 6986</strain>
    </source>
</reference>
<comment type="caution">
    <text evidence="1">The sequence shown here is derived from an EMBL/GenBank/DDBJ whole genome shotgun (WGS) entry which is preliminary data.</text>
</comment>
<organism evidence="1 2">
    <name type="scientific">Pseudaminobacter salicylatoxidans</name>
    <dbReference type="NCBI Taxonomy" id="93369"/>
    <lineage>
        <taxon>Bacteria</taxon>
        <taxon>Pseudomonadati</taxon>
        <taxon>Pseudomonadota</taxon>
        <taxon>Alphaproteobacteria</taxon>
        <taxon>Hyphomicrobiales</taxon>
        <taxon>Phyllobacteriaceae</taxon>
        <taxon>Pseudaminobacter</taxon>
    </lineage>
</organism>
<dbReference type="OrthoDB" id="8031019at2"/>
<protein>
    <submittedName>
        <fullName evidence="1">Uncharacterized protein</fullName>
    </submittedName>
</protein>